<evidence type="ECO:0000256" key="9">
    <source>
        <dbReference type="ARBA" id="ARBA00025064"/>
    </source>
</evidence>
<feature type="compositionally biased region" description="Polar residues" evidence="12">
    <location>
        <begin position="95"/>
        <end position="106"/>
    </location>
</feature>
<comment type="similarity">
    <text evidence="3">Belongs to the SPC110 family.</text>
</comment>
<feature type="coiled-coil region" evidence="11">
    <location>
        <begin position="366"/>
        <end position="583"/>
    </location>
</feature>
<dbReference type="Pfam" id="PF18520">
    <property type="entry name" value="Spc110_C"/>
    <property type="match status" value="1"/>
</dbReference>
<evidence type="ECO:0000256" key="5">
    <source>
        <dbReference type="ARBA" id="ARBA00022490"/>
    </source>
</evidence>
<evidence type="ECO:0000256" key="10">
    <source>
        <dbReference type="ARBA" id="ARBA00032118"/>
    </source>
</evidence>
<evidence type="ECO:0000256" key="1">
    <source>
        <dbReference type="ARBA" id="ARBA00004123"/>
    </source>
</evidence>
<dbReference type="Proteomes" id="UP000191024">
    <property type="component" value="Chromosome E"/>
</dbReference>
<name>A0A1G4JQS5_9SACH</name>
<evidence type="ECO:0000256" key="12">
    <source>
        <dbReference type="SAM" id="MobiDB-lite"/>
    </source>
</evidence>
<keyword evidence="6 11" id="KW-0175">Coiled coil</keyword>
<feature type="coiled-coil region" evidence="11">
    <location>
        <begin position="677"/>
        <end position="704"/>
    </location>
</feature>
<evidence type="ECO:0000256" key="7">
    <source>
        <dbReference type="ARBA" id="ARBA00023212"/>
    </source>
</evidence>
<evidence type="ECO:0000259" key="13">
    <source>
        <dbReference type="Pfam" id="PF18520"/>
    </source>
</evidence>
<dbReference type="EMBL" id="LT598465">
    <property type="protein sequence ID" value="SCU93126.1"/>
    <property type="molecule type" value="Genomic_DNA"/>
</dbReference>
<dbReference type="InterPro" id="IPR040593">
    <property type="entry name" value="Spc110_C"/>
</dbReference>
<proteinExistence type="inferred from homology"/>
<sequence>MATVPGTPRVNGGEDRRSYEFTPIGYVRNGDETGDKAAHNVDGRKRRSNEHLILEEQDEDEDEPAKKSRRYYHDRHDDTLNSTRLFNESSFDDSIPSQLPMQNGKMSSMGKAPELTEPSSSNPLKEQEESLYRLNTENYNLRVRCNSLLKFLNNVTDEGELRQNLELLDELQEWKNKYQSLSRGYRDLQAKIDSEEGKDSALGATGAKDSTDQLRQENTRLTQRSEHLEQRVSELLSQISEVEKVAQVREEQRHAQAELAKSITRDHDVETARLQRELQEAKAKIHRLESDLQEFDHQGGSLLALEKQLDLKNEGITNLETQLKEVTHVRQKLEQELATQRVAHDSYVRDTEQRLKELATAGDAPRAQLQLRLDELERSNTRLESQSKHFKATKEDLERALRTRQERILALEQEIKPLRDSQHTAEETSKREKQAYGALEVQARKLTEKCTSLQQENEKLKTRIVEQAAKSPQLKRNNRALLEKEEQLSELQGQLQDLKHTLAANKETLHELRLAHQKELDRLRLQIQDAQSEPDLINRRLQKELEILKFELDSVKETKARELEILETKYAALRKENHGLLNQDDHHAEHFQKLIAEKDRELSDLVKRCSDLTTQRLQLSRELSHTRNSENEYKEKWKAANTRLDYITKEFVNLRQATEESGRDPGSFNETRDARWLEKYQSMKKKLLAELKSMQDENLKLEKKFLQERSVSSRANRLGSDSLSLQDQLDYYMLRYRREVKHTNDLKVVNEYLNRVLKASSQHLRLDILKLESEMPNSALLGEPGPNVGRWTRAPRFKTVALFVLACVRLRRVATRSRQDAQRLGYLQRKIVLDQDKVTW</sequence>
<keyword evidence="7" id="KW-0206">Cytoskeleton</keyword>
<dbReference type="GO" id="GO:0005816">
    <property type="term" value="C:spindle pole body"/>
    <property type="evidence" value="ECO:0007669"/>
    <property type="project" value="UniProtKB-SubCell"/>
</dbReference>
<keyword evidence="5" id="KW-0963">Cytoplasm</keyword>
<protein>
    <recommendedName>
        <fullName evidence="4">Spindle pole body component 110</fullName>
    </recommendedName>
    <alternativeName>
        <fullName evidence="10">Spindle pole body spacer protein SPC110</fullName>
    </alternativeName>
</protein>
<feature type="compositionally biased region" description="Basic and acidic residues" evidence="12">
    <location>
        <begin position="29"/>
        <end position="54"/>
    </location>
</feature>
<evidence type="ECO:0000256" key="8">
    <source>
        <dbReference type="ARBA" id="ARBA00023242"/>
    </source>
</evidence>
<reference evidence="14 15" key="1">
    <citation type="submission" date="2016-03" db="EMBL/GenBank/DDBJ databases">
        <authorList>
            <person name="Devillers H."/>
        </authorList>
    </citation>
    <scope>NUCLEOTIDE SEQUENCE [LARGE SCALE GENOMIC DNA]</scope>
    <source>
        <strain evidence="14">CBS 11717</strain>
    </source>
</reference>
<feature type="region of interest" description="Disordered" evidence="12">
    <location>
        <begin position="195"/>
        <end position="216"/>
    </location>
</feature>
<feature type="region of interest" description="Disordered" evidence="12">
    <location>
        <begin position="1"/>
        <end position="127"/>
    </location>
</feature>
<evidence type="ECO:0000313" key="14">
    <source>
        <dbReference type="EMBL" id="SCU93126.1"/>
    </source>
</evidence>
<comment type="function">
    <text evidence="9">Component of the spindle pole body (SPB) required for the proper execution of spindle pole body (SPB) duplication. Potential role in cross-linking filaments or anchoring other molecules. It is essential for growth.</text>
</comment>
<evidence type="ECO:0000256" key="4">
    <source>
        <dbReference type="ARBA" id="ARBA00016285"/>
    </source>
</evidence>
<evidence type="ECO:0000256" key="2">
    <source>
        <dbReference type="ARBA" id="ARBA00004317"/>
    </source>
</evidence>
<feature type="domain" description="Spindle pole body component 110 C-terminal" evidence="13">
    <location>
        <begin position="793"/>
        <end position="840"/>
    </location>
</feature>
<keyword evidence="15" id="KW-1185">Reference proteome</keyword>
<keyword evidence="8" id="KW-0539">Nucleus</keyword>
<dbReference type="GO" id="GO:0005634">
    <property type="term" value="C:nucleus"/>
    <property type="evidence" value="ECO:0007669"/>
    <property type="project" value="UniProtKB-SubCell"/>
</dbReference>
<dbReference type="AlphaFoldDB" id="A0A1G4JQS5"/>
<dbReference type="Gene3D" id="6.10.310.10">
    <property type="match status" value="1"/>
</dbReference>
<evidence type="ECO:0000256" key="3">
    <source>
        <dbReference type="ARBA" id="ARBA00005853"/>
    </source>
</evidence>
<accession>A0A1G4JQS5</accession>
<evidence type="ECO:0000256" key="6">
    <source>
        <dbReference type="ARBA" id="ARBA00023054"/>
    </source>
</evidence>
<dbReference type="OrthoDB" id="10255522at2759"/>
<organism evidence="14 15">
    <name type="scientific">Lachancea mirantina</name>
    <dbReference type="NCBI Taxonomy" id="1230905"/>
    <lineage>
        <taxon>Eukaryota</taxon>
        <taxon>Fungi</taxon>
        <taxon>Dikarya</taxon>
        <taxon>Ascomycota</taxon>
        <taxon>Saccharomycotina</taxon>
        <taxon>Saccharomycetes</taxon>
        <taxon>Saccharomycetales</taxon>
        <taxon>Saccharomycetaceae</taxon>
        <taxon>Lachancea</taxon>
    </lineage>
</organism>
<evidence type="ECO:0000256" key="11">
    <source>
        <dbReference type="SAM" id="Coils"/>
    </source>
</evidence>
<gene>
    <name evidence="14" type="ORF">LAMI_0E13322G</name>
</gene>
<evidence type="ECO:0000313" key="15">
    <source>
        <dbReference type="Proteomes" id="UP000191024"/>
    </source>
</evidence>
<comment type="subcellular location">
    <subcellularLocation>
        <location evidence="2">Cytoplasm</location>
        <location evidence="2">Cytoskeleton</location>
        <location evidence="2">Microtubule organizing center</location>
        <location evidence="2">Spindle pole body</location>
    </subcellularLocation>
    <subcellularLocation>
        <location evidence="1">Nucleus</location>
    </subcellularLocation>
</comment>
<feature type="compositionally biased region" description="Polar residues" evidence="12">
    <location>
        <begin position="80"/>
        <end position="89"/>
    </location>
</feature>